<keyword evidence="3" id="KW-1185">Reference proteome</keyword>
<comment type="caution">
    <text evidence="2">The sequence shown here is derived from an EMBL/GenBank/DDBJ whole genome shotgun (WGS) entry which is preliminary data.</text>
</comment>
<name>A0ABW5ARI9_9FLAO</name>
<organism evidence="2 3">
    <name type="scientific">Aquimarina celericrescens</name>
    <dbReference type="NCBI Taxonomy" id="1964542"/>
    <lineage>
        <taxon>Bacteria</taxon>
        <taxon>Pseudomonadati</taxon>
        <taxon>Bacteroidota</taxon>
        <taxon>Flavobacteriia</taxon>
        <taxon>Flavobacteriales</taxon>
        <taxon>Flavobacteriaceae</taxon>
        <taxon>Aquimarina</taxon>
    </lineage>
</organism>
<sequence>MANNENLKKGQRTRFSKKNQPSKRSKSEGRKRKYLLKKIAEQLVEVNALKEVQDFLLYLDFKIDRITLETAMDLKQIEKALKNGDTIAYKAIMNRLRGKPHQEIGNNITIEQFSFSNVDYNKLSTETLNQIVDDPNDVQNQH</sequence>
<protein>
    <submittedName>
        <fullName evidence="2">Uncharacterized protein</fullName>
    </submittedName>
</protein>
<proteinExistence type="predicted"/>
<dbReference type="Proteomes" id="UP001597344">
    <property type="component" value="Unassembled WGS sequence"/>
</dbReference>
<evidence type="ECO:0000256" key="1">
    <source>
        <dbReference type="SAM" id="MobiDB-lite"/>
    </source>
</evidence>
<evidence type="ECO:0000313" key="2">
    <source>
        <dbReference type="EMBL" id="MFD2185598.1"/>
    </source>
</evidence>
<accession>A0ABW5ARI9</accession>
<gene>
    <name evidence="2" type="ORF">ACFSJT_02255</name>
</gene>
<feature type="compositionally biased region" description="Basic residues" evidence="1">
    <location>
        <begin position="9"/>
        <end position="30"/>
    </location>
</feature>
<dbReference type="EMBL" id="JBHUHY010000002">
    <property type="protein sequence ID" value="MFD2185598.1"/>
    <property type="molecule type" value="Genomic_DNA"/>
</dbReference>
<feature type="region of interest" description="Disordered" evidence="1">
    <location>
        <begin position="1"/>
        <end position="30"/>
    </location>
</feature>
<dbReference type="RefSeq" id="WP_378318572.1">
    <property type="nucleotide sequence ID" value="NZ_JBHUHY010000002.1"/>
</dbReference>
<reference evidence="3" key="1">
    <citation type="journal article" date="2019" name="Int. J. Syst. Evol. Microbiol.">
        <title>The Global Catalogue of Microorganisms (GCM) 10K type strain sequencing project: providing services to taxonomists for standard genome sequencing and annotation.</title>
        <authorList>
            <consortium name="The Broad Institute Genomics Platform"/>
            <consortium name="The Broad Institute Genome Sequencing Center for Infectious Disease"/>
            <person name="Wu L."/>
            <person name="Ma J."/>
        </authorList>
    </citation>
    <scope>NUCLEOTIDE SEQUENCE [LARGE SCALE GENOMIC DNA]</scope>
    <source>
        <strain evidence="3">DT92</strain>
    </source>
</reference>
<evidence type="ECO:0000313" key="3">
    <source>
        <dbReference type="Proteomes" id="UP001597344"/>
    </source>
</evidence>